<dbReference type="GO" id="GO:0005829">
    <property type="term" value="C:cytosol"/>
    <property type="evidence" value="ECO:0007669"/>
    <property type="project" value="EnsemblFungi"/>
</dbReference>
<organism evidence="3 4">
    <name type="scientific">Clavispora lusitaniae</name>
    <name type="common">Candida lusitaniae</name>
    <dbReference type="NCBI Taxonomy" id="36911"/>
    <lineage>
        <taxon>Eukaryota</taxon>
        <taxon>Fungi</taxon>
        <taxon>Dikarya</taxon>
        <taxon>Ascomycota</taxon>
        <taxon>Saccharomycotina</taxon>
        <taxon>Pichiomycetes</taxon>
        <taxon>Metschnikowiaceae</taxon>
        <taxon>Clavispora</taxon>
    </lineage>
</organism>
<feature type="compositionally biased region" description="Basic and acidic residues" evidence="1">
    <location>
        <begin position="203"/>
        <end position="213"/>
    </location>
</feature>
<evidence type="ECO:0000256" key="1">
    <source>
        <dbReference type="SAM" id="MobiDB-lite"/>
    </source>
</evidence>
<evidence type="ECO:0000313" key="4">
    <source>
        <dbReference type="Proteomes" id="UP000195602"/>
    </source>
</evidence>
<dbReference type="InterPro" id="IPR007320">
    <property type="entry name" value="PDCD2_C"/>
</dbReference>
<dbReference type="Proteomes" id="UP000195602">
    <property type="component" value="Unassembled WGS sequence"/>
</dbReference>
<feature type="compositionally biased region" description="Basic and acidic residues" evidence="1">
    <location>
        <begin position="158"/>
        <end position="168"/>
    </location>
</feature>
<dbReference type="GO" id="GO:0030490">
    <property type="term" value="P:maturation of SSU-rRNA"/>
    <property type="evidence" value="ECO:0007669"/>
    <property type="project" value="EnsemblFungi"/>
</dbReference>
<feature type="region of interest" description="Disordered" evidence="1">
    <location>
        <begin position="158"/>
        <end position="213"/>
    </location>
</feature>
<sequence length="425" mass="47789">MSSHDEYSSDEEDVFDDKSNVYLGFTDVAFAEEDEAPTIEDTFIGGQPIWLHPQSEPPAKMLQCDNCQQNMALLLQAFAPIESKPYDRVIYIFACKNTQHCSRQKGSVKAIRAVNKDPQRMAEIEHEQEEETQRLLSEKLQLEEKKKLQIEMTKDLFDATKPTKKDENPFGSANPFGSGNPFGSATPFESSKESNPFATNKNATEKQPERIEEPTTKVPTYAEASKINVPTVATEVKNSTKLPEYPGFFVFTEQEKFKKTTEPELEKYKHLIESAESDEPRERSMSSGSVNAQHSQIASMLNDKHFENFSSVVGHNPSQVLRYDLGGKPLLYNGKDDVAKAFSTGGIPDPAYNPSSRRQFELQLMPKAIMDLEQSAQTSVADILNGMAWGTIVVATDVEDYMPKLDEHHVGYVQEYCGVQWEESV</sequence>
<dbReference type="GO" id="GO:0140597">
    <property type="term" value="F:protein carrier chaperone"/>
    <property type="evidence" value="ECO:0007669"/>
    <property type="project" value="EnsemblFungi"/>
</dbReference>
<gene>
    <name evidence="3" type="ORF">A9F13_05g00220</name>
</gene>
<reference evidence="3 4" key="1">
    <citation type="submission" date="2017-04" db="EMBL/GenBank/DDBJ databases">
        <title>Draft genome of the yeast Clavispora lusitaniae type strain CBS 6936.</title>
        <authorList>
            <person name="Durrens P."/>
            <person name="Klopp C."/>
            <person name="Biteau N."/>
            <person name="Fitton-Ouhabi V."/>
            <person name="Dementhon K."/>
            <person name="Accoceberry I."/>
            <person name="Sherman D.J."/>
            <person name="Noel T."/>
        </authorList>
    </citation>
    <scope>NUCLEOTIDE SEQUENCE [LARGE SCALE GENOMIC DNA]</scope>
    <source>
        <strain evidence="3 4">CBS 6936</strain>
    </source>
</reference>
<evidence type="ECO:0000259" key="2">
    <source>
        <dbReference type="Pfam" id="PF04194"/>
    </source>
</evidence>
<dbReference type="Pfam" id="PF04194">
    <property type="entry name" value="PDCD2_C"/>
    <property type="match status" value="1"/>
</dbReference>
<name>A0AA91Q1E4_CLALS</name>
<protein>
    <submittedName>
        <fullName evidence="3">rRNA accumulation protein</fullName>
    </submittedName>
</protein>
<dbReference type="OMA" id="MPGPWAD"/>
<dbReference type="PANTHER" id="PTHR47524:SF1">
    <property type="entry name" value="20S RRNA ACCUMULATION PROTEIN 4"/>
    <property type="match status" value="1"/>
</dbReference>
<proteinExistence type="predicted"/>
<dbReference type="PANTHER" id="PTHR47524">
    <property type="entry name" value="20S RRNA ACCUMULATION PROTEIN 4"/>
    <property type="match status" value="1"/>
</dbReference>
<comment type="caution">
    <text evidence="3">The sequence shown here is derived from an EMBL/GenBank/DDBJ whole genome shotgun (WGS) entry which is preliminary data.</text>
</comment>
<accession>A0AA91Q1E4</accession>
<feature type="domain" description="Programmed cell death protein 2 C-terminal" evidence="2">
    <location>
        <begin position="303"/>
        <end position="421"/>
    </location>
</feature>
<evidence type="ECO:0000313" key="3">
    <source>
        <dbReference type="EMBL" id="OVF09239.1"/>
    </source>
</evidence>
<dbReference type="GO" id="GO:0051082">
    <property type="term" value="F:unfolded protein binding"/>
    <property type="evidence" value="ECO:0007669"/>
    <property type="project" value="EnsemblFungi"/>
</dbReference>
<dbReference type="AlphaFoldDB" id="A0AA91Q1E4"/>
<dbReference type="EMBL" id="LYUB02000005">
    <property type="protein sequence ID" value="OVF09239.1"/>
    <property type="molecule type" value="Genomic_DNA"/>
</dbReference>
<feature type="compositionally biased region" description="Polar residues" evidence="1">
    <location>
        <begin position="175"/>
        <end position="202"/>
    </location>
</feature>
<dbReference type="KEGG" id="clus:A9F13_05g00220"/>